<evidence type="ECO:0000256" key="1">
    <source>
        <dbReference type="ARBA" id="ARBA00007381"/>
    </source>
</evidence>
<sequence>MAGSWHLAIDFGTSNSAAAHTSPFGGSVEALALSHRSNLMPSAIFVESDGSTVVSGDSALLAGRRDPSRLVLSPKRFIDHDTIQLEGDDVSTQLVFSAVIREIIDRAKSQHGGDEPASVTLTHPERWSHTALGNLVDAAQEAGVTAQNLRTISEPRAAAIHYAAQQRVAAGEHVAVFDFGGGTLDIAVLRAAENGDYRVVAAKGDNSLGGRTIDNLVFRWVIDQIDHDDPDLADSLRKAPASVMNALQENIREAKEMLSDTTSATVTISSPAGERDVLITRDEFTRIIAQPIERAAEMTQAVLREAGVESSDTPIYLTGGSSRIPYVQDELGKVGRVMRLDDPKTVVCRGALVATMQGFTEPVQPGQGSQRAAASGSGVNPFGDGPGTGAGAGTAQGGFSAVAPGAGQFGSSRTGQPAQPDQSNVGQTQPFETQGQSQSYSQGQAPQYGQPAAYGSDSLTQSGGSQYAHSPAGSVPSSAQTTTTKKSNVPLFAGVGVAAVALLAGIGWWALSGNDGDGENDPTQTMAAPTTEADNSTPTTDQATSAAPASTSASDAATPSTPKSGNSYEPMDVLFGDVGYLPAQFREAIRVCKVDPKPVGSDFGKDWLKDKQTPYHSCNAEQALWPENELLAPRLIVGDPAKQARDDLAAFNEPAPEQWANGSPEIYFLNYQFGGLPNAAVYYPDQQLMVVFVGKNGTDENDEKTKVRSGLEKLGFL</sequence>
<gene>
    <name evidence="7" type="primary">hscA</name>
    <name evidence="7" type="ORF">CGLAU_09720</name>
</gene>
<evidence type="ECO:0000256" key="6">
    <source>
        <dbReference type="SAM" id="MobiDB-lite"/>
    </source>
</evidence>
<feature type="compositionally biased region" description="Polar residues" evidence="6">
    <location>
        <begin position="457"/>
        <end position="468"/>
    </location>
</feature>
<dbReference type="EMBL" id="CP019688">
    <property type="protein sequence ID" value="AQQ15895.1"/>
    <property type="molecule type" value="Genomic_DNA"/>
</dbReference>
<reference evidence="7 8" key="1">
    <citation type="submission" date="2016-12" db="EMBL/GenBank/DDBJ databases">
        <authorList>
            <person name="Song W.-J."/>
            <person name="Kurnit D.M."/>
        </authorList>
    </citation>
    <scope>NUCLEOTIDE SEQUENCE [LARGE SCALE GENOMIC DNA]</scope>
    <source>
        <strain evidence="7 8">DSM 30827</strain>
    </source>
</reference>
<keyword evidence="2" id="KW-0547">Nucleotide-binding</keyword>
<feature type="region of interest" description="Disordered" evidence="6">
    <location>
        <begin position="515"/>
        <end position="569"/>
    </location>
</feature>
<dbReference type="Proteomes" id="UP000217209">
    <property type="component" value="Chromosome"/>
</dbReference>
<feature type="compositionally biased region" description="Gly residues" evidence="6">
    <location>
        <begin position="384"/>
        <end position="396"/>
    </location>
</feature>
<dbReference type="GO" id="GO:0005524">
    <property type="term" value="F:ATP binding"/>
    <property type="evidence" value="ECO:0007669"/>
    <property type="project" value="UniProtKB-KW"/>
</dbReference>
<dbReference type="KEGG" id="cgv:CGLAU_09720"/>
<comment type="similarity">
    <text evidence="1">Belongs to the heat shock protein 70 family.</text>
</comment>
<organism evidence="7 8">
    <name type="scientific">Corynebacterium glaucum</name>
    <dbReference type="NCBI Taxonomy" id="187491"/>
    <lineage>
        <taxon>Bacteria</taxon>
        <taxon>Bacillati</taxon>
        <taxon>Actinomycetota</taxon>
        <taxon>Actinomycetes</taxon>
        <taxon>Mycobacteriales</taxon>
        <taxon>Corynebacteriaceae</taxon>
        <taxon>Corynebacterium</taxon>
    </lineage>
</organism>
<dbReference type="RefSeq" id="WP_095660518.1">
    <property type="nucleotide sequence ID" value="NZ_CP019688.1"/>
</dbReference>
<keyword evidence="3" id="KW-0067">ATP-binding</keyword>
<evidence type="ECO:0000256" key="5">
    <source>
        <dbReference type="ARBA" id="ARBA00023186"/>
    </source>
</evidence>
<dbReference type="PANTHER" id="PTHR42749:SF1">
    <property type="entry name" value="CELL SHAPE-DETERMINING PROTEIN MREB"/>
    <property type="match status" value="1"/>
</dbReference>
<name>A0A1Q2HYG6_9CORY</name>
<dbReference type="Gene3D" id="3.90.640.10">
    <property type="entry name" value="Actin, Chain A, domain 4"/>
    <property type="match status" value="1"/>
</dbReference>
<dbReference type="InterPro" id="IPR018181">
    <property type="entry name" value="Heat_shock_70_CS"/>
</dbReference>
<feature type="compositionally biased region" description="Polar residues" evidence="6">
    <location>
        <begin position="409"/>
        <end position="433"/>
    </location>
</feature>
<evidence type="ECO:0000256" key="2">
    <source>
        <dbReference type="ARBA" id="ARBA00022741"/>
    </source>
</evidence>
<feature type="compositionally biased region" description="Polar residues" evidence="6">
    <location>
        <begin position="521"/>
        <end position="535"/>
    </location>
</feature>
<feature type="compositionally biased region" description="Low complexity" evidence="6">
    <location>
        <begin position="434"/>
        <end position="454"/>
    </location>
</feature>
<evidence type="ECO:0000256" key="3">
    <source>
        <dbReference type="ARBA" id="ARBA00022840"/>
    </source>
</evidence>
<feature type="compositionally biased region" description="Low complexity" evidence="6">
    <location>
        <begin position="536"/>
        <end position="564"/>
    </location>
</feature>
<protein>
    <submittedName>
        <fullName evidence="7">Chaperone protein HscA</fullName>
    </submittedName>
</protein>
<dbReference type="PROSITE" id="PS01036">
    <property type="entry name" value="HSP70_3"/>
    <property type="match status" value="1"/>
</dbReference>
<dbReference type="InterPro" id="IPR013126">
    <property type="entry name" value="Hsp_70_fam"/>
</dbReference>
<evidence type="ECO:0000256" key="4">
    <source>
        <dbReference type="ARBA" id="ARBA00023016"/>
    </source>
</evidence>
<evidence type="ECO:0000313" key="7">
    <source>
        <dbReference type="EMBL" id="AQQ15895.1"/>
    </source>
</evidence>
<dbReference type="SUPFAM" id="SSF53067">
    <property type="entry name" value="Actin-like ATPase domain"/>
    <property type="match status" value="2"/>
</dbReference>
<dbReference type="GO" id="GO:0140662">
    <property type="term" value="F:ATP-dependent protein folding chaperone"/>
    <property type="evidence" value="ECO:0007669"/>
    <property type="project" value="InterPro"/>
</dbReference>
<dbReference type="PANTHER" id="PTHR42749">
    <property type="entry name" value="CELL SHAPE-DETERMINING PROTEIN MREB"/>
    <property type="match status" value="1"/>
</dbReference>
<evidence type="ECO:0000313" key="8">
    <source>
        <dbReference type="Proteomes" id="UP000217209"/>
    </source>
</evidence>
<dbReference type="AlphaFoldDB" id="A0A1Q2HYG6"/>
<feature type="region of interest" description="Disordered" evidence="6">
    <location>
        <begin position="360"/>
        <end position="482"/>
    </location>
</feature>
<keyword evidence="5" id="KW-0143">Chaperone</keyword>
<accession>A0A1Q2HYG6</accession>
<dbReference type="InterPro" id="IPR043129">
    <property type="entry name" value="ATPase_NBD"/>
</dbReference>
<keyword evidence="8" id="KW-1185">Reference proteome</keyword>
<dbReference type="Gene3D" id="3.30.420.40">
    <property type="match status" value="2"/>
</dbReference>
<dbReference type="Pfam" id="PF00012">
    <property type="entry name" value="HSP70"/>
    <property type="match status" value="1"/>
</dbReference>
<keyword evidence="4" id="KW-0346">Stress response</keyword>
<proteinExistence type="inferred from homology"/>